<evidence type="ECO:0000313" key="2">
    <source>
        <dbReference type="EMBL" id="SCL40661.1"/>
    </source>
</evidence>
<name>A0A1C6TFZ6_9ACTN</name>
<organism evidence="2 3">
    <name type="scientific">Micromonospora pallida</name>
    <dbReference type="NCBI Taxonomy" id="145854"/>
    <lineage>
        <taxon>Bacteria</taxon>
        <taxon>Bacillati</taxon>
        <taxon>Actinomycetota</taxon>
        <taxon>Actinomycetes</taxon>
        <taxon>Micromonosporales</taxon>
        <taxon>Micromonosporaceae</taxon>
        <taxon>Micromonospora</taxon>
    </lineage>
</organism>
<feature type="compositionally biased region" description="Low complexity" evidence="1">
    <location>
        <begin position="103"/>
        <end position="116"/>
    </location>
</feature>
<evidence type="ECO:0000313" key="3">
    <source>
        <dbReference type="Proteomes" id="UP000198959"/>
    </source>
</evidence>
<evidence type="ECO:0000256" key="1">
    <source>
        <dbReference type="SAM" id="MobiDB-lite"/>
    </source>
</evidence>
<sequence>MVVPPRESPGSGRVPISGREITIAPTRAARSSTDSTSNGSTQRAKTSVPIRSAVPASGSSTVDHRYASTSRALSPSAVPPPTRAAGQPGRSRSSEAPIGARVSITAKSSSTTTAPT</sequence>
<accession>A0A1C6TFZ6</accession>
<dbReference type="Proteomes" id="UP000198959">
    <property type="component" value="Unassembled WGS sequence"/>
</dbReference>
<proteinExistence type="predicted"/>
<feature type="region of interest" description="Disordered" evidence="1">
    <location>
        <begin position="1"/>
        <end position="116"/>
    </location>
</feature>
<dbReference type="AlphaFoldDB" id="A0A1C6TFZ6"/>
<keyword evidence="3" id="KW-1185">Reference proteome</keyword>
<reference evidence="3" key="1">
    <citation type="submission" date="2016-06" db="EMBL/GenBank/DDBJ databases">
        <authorList>
            <person name="Varghese N."/>
            <person name="Submissions Spin"/>
        </authorList>
    </citation>
    <scope>NUCLEOTIDE SEQUENCE [LARGE SCALE GENOMIC DNA]</scope>
    <source>
        <strain evidence="3">DSM 43817</strain>
    </source>
</reference>
<dbReference type="EMBL" id="FMHW01000002">
    <property type="protein sequence ID" value="SCL40661.1"/>
    <property type="molecule type" value="Genomic_DNA"/>
</dbReference>
<feature type="compositionally biased region" description="Polar residues" evidence="1">
    <location>
        <begin position="57"/>
        <end position="73"/>
    </location>
</feature>
<feature type="compositionally biased region" description="Low complexity" evidence="1">
    <location>
        <begin position="26"/>
        <end position="37"/>
    </location>
</feature>
<protein>
    <submittedName>
        <fullName evidence="2">Uncharacterized protein</fullName>
    </submittedName>
</protein>
<dbReference type="STRING" id="145854.GA0074692_5912"/>
<gene>
    <name evidence="2" type="ORF">GA0074692_5912</name>
</gene>